<dbReference type="EMBL" id="RJJR01000002">
    <property type="protein sequence ID" value="RNI39214.1"/>
    <property type="molecule type" value="Genomic_DNA"/>
</dbReference>
<evidence type="ECO:0000256" key="1">
    <source>
        <dbReference type="SAM" id="SignalP"/>
    </source>
</evidence>
<name>A0A3M9NNF5_9BACT</name>
<dbReference type="Proteomes" id="UP000267223">
    <property type="component" value="Unassembled WGS sequence"/>
</dbReference>
<evidence type="ECO:0000313" key="2">
    <source>
        <dbReference type="EMBL" id="RNI39214.1"/>
    </source>
</evidence>
<feature type="chain" id="PRO_5018079878" evidence="1">
    <location>
        <begin position="21"/>
        <end position="1132"/>
    </location>
</feature>
<reference evidence="2 3" key="1">
    <citation type="submission" date="2018-11" db="EMBL/GenBank/DDBJ databases">
        <title>Draft genome sequence of Ferruginibacter sp. BO-59.</title>
        <authorList>
            <person name="Im W.T."/>
        </authorList>
    </citation>
    <scope>NUCLEOTIDE SEQUENCE [LARGE SCALE GENOMIC DNA]</scope>
    <source>
        <strain evidence="2 3">BO-59</strain>
    </source>
</reference>
<gene>
    <name evidence="2" type="ORF">EFY79_05270</name>
</gene>
<comment type="caution">
    <text evidence="2">The sequence shown here is derived from an EMBL/GenBank/DDBJ whole genome shotgun (WGS) entry which is preliminary data.</text>
</comment>
<organism evidence="2 3">
    <name type="scientific">Hanamia caeni</name>
    <dbReference type="NCBI Taxonomy" id="2294116"/>
    <lineage>
        <taxon>Bacteria</taxon>
        <taxon>Pseudomonadati</taxon>
        <taxon>Bacteroidota</taxon>
        <taxon>Chitinophagia</taxon>
        <taxon>Chitinophagales</taxon>
        <taxon>Chitinophagaceae</taxon>
        <taxon>Hanamia</taxon>
    </lineage>
</organism>
<sequence>MYKKIIPFFILLLAVGFANAQVSTVQFGKNRVQYKKFKWQYYQTLNFNAYFSQDGQELAKYVVQVAEQELPGIEKFVEYNLQRRANIIVYNTFDEMKQSNIGLGQDWQNAGGVTKLVNNKMIVYYTSNHADLRKQIREGIAGILVQNILFGEDLGEVAGNAALLDLPQWLIDGYIAYVGENWSPQLDDQLKNEILSGKYKTFYQLAFDKPLLAGHAFWYYIEEKYKKENTSYLLYLARVYKSLKRATQQVTKVRRFKDLLANFMQYEQEKYENDIAHRKNYPKGSEITDYTVGKRVDYFHFNVNPHKRNNSFAVVQYKKGKYSLILDEDGDQKVLLKFGVKTRQNEINPNYPMMAWDPKGQRLSVLYEDKGRLRLFVYDVISTQKPIDRDITDVFDQVQDMKYMVTSQTLLFSAVRNGHSDIYTYDVAHGTVKQVTDDVYDDLDPSYINLPNKTGIIFSSNRPSGDAKGGDTALMNNRFNIFLVTSFETGRPGVAQISQLTKLKFGDARYPSTYSDAYFTFLSDMSGIQNRYAGFFTTRTTGVDTLVLIGDEILRNPDIPEIDSTLKVYHKQDVDSIAVVAISHDSAYVFPLSNYESSILETREAGEDHQVSEVTRQSDDKILYKLRIDENTLRRRNVTARATTYMKEVMAKNRLGAGEEIAAPEPLSQEEDIFQHEFKPENKDSARIAEIRNQTHPEQSLVLSTARLYPYKPRKFAADYIIAGFNNNVLGTKYQIYTGGSGPITLSSNNGLNGIINLGTADIMEDIKISGGFRLSTNLKDNDWLFQFSNLRKKVDWGLMYYRNVQSVTFGDSTGYYPGKVYSNLYQASVSYPFDEIRSLRLNFGVRRDNVVISGVDPLSLSVKANANAYGLMHLEYVYDNTLNPAQNIWDGARYKIYLDYNTQINKIPSNAVGRSTLNLGFDARVYYPIYRNFIWAGRVAGDFSWGNQKLIYYLGGIDNWFMFGSNQKRGKDGNVTYRYFNPSNQPAPDQNYAFQSLAVNLRGFIQNAANGNNATVINSEFRLPVFTTFLDKPINNAFIRNFQLIQFIDLGTAWNGAYDKIGRPNITYSDPQNPTVSVNLKAPGIGPFLGGYGFGARSTLLGYFLKFDAGWPMNGFFRGKPIFYFSMGLDF</sequence>
<dbReference type="SUPFAM" id="SSF82171">
    <property type="entry name" value="DPP6 N-terminal domain-like"/>
    <property type="match status" value="1"/>
</dbReference>
<dbReference type="AlphaFoldDB" id="A0A3M9NNF5"/>
<dbReference type="Gene3D" id="2.120.10.30">
    <property type="entry name" value="TolB, C-terminal domain"/>
    <property type="match status" value="1"/>
</dbReference>
<proteinExistence type="predicted"/>
<evidence type="ECO:0000313" key="3">
    <source>
        <dbReference type="Proteomes" id="UP000267223"/>
    </source>
</evidence>
<feature type="signal peptide" evidence="1">
    <location>
        <begin position="1"/>
        <end position="20"/>
    </location>
</feature>
<keyword evidence="1" id="KW-0732">Signal</keyword>
<accession>A0A3M9NNF5</accession>
<dbReference type="Gene3D" id="2.40.160.50">
    <property type="entry name" value="membrane protein fhac: a member of the omp85/tpsb transporter family"/>
    <property type="match status" value="1"/>
</dbReference>
<dbReference type="InterPro" id="IPR011042">
    <property type="entry name" value="6-blade_b-propeller_TolB-like"/>
</dbReference>
<keyword evidence="3" id="KW-1185">Reference proteome</keyword>
<protein>
    <submittedName>
        <fullName evidence="2">Uncharacterized protein</fullName>
    </submittedName>
</protein>
<dbReference type="OrthoDB" id="9760276at2"/>